<gene>
    <name evidence="1" type="ORF">QR46_0845</name>
</gene>
<proteinExistence type="predicted"/>
<sequence length="286" mass="32655">MDLLIAKASRLVFSGAYGDTFSMDDITRDFEVYFLQPISLNYGRSGIDFIEFRNYLSTKDKVSVVYIETYILAELSDDKALLQTAKCIGRTLRQQEPAKVTDIPFARVYYTSDLSATTFGQTPLRYLMDMGYQPIFQVIRRGIRFSDPGQPFIDLYRDFMVEISYMTTIRSIFMVPFISTELTSLLNVSLMETFELSNSLEEKTRQKLEAEIEERLQDKQDAGSLPSLSLYKILSPLQNSLEAFEISIWTVCKMDEAGTMRGAVERMCAKIEGLYSGLLFADPPEL</sequence>
<organism evidence="1 2">
    <name type="scientific">Giardia duodenalis assemblage B</name>
    <dbReference type="NCBI Taxonomy" id="1394984"/>
    <lineage>
        <taxon>Eukaryota</taxon>
        <taxon>Metamonada</taxon>
        <taxon>Diplomonadida</taxon>
        <taxon>Hexamitidae</taxon>
        <taxon>Giardiinae</taxon>
        <taxon>Giardia</taxon>
    </lineage>
</organism>
<reference evidence="1 2" key="1">
    <citation type="journal article" date="2015" name="Mol. Biochem. Parasitol.">
        <title>Identification of polymorphic genes for use in assemblage B genotyping assays through comparative genomics of multiple assemblage B Giardia duodenalis isolates.</title>
        <authorList>
            <person name="Wielinga C."/>
            <person name="Thompson R.C."/>
            <person name="Monis P."/>
            <person name="Ryan U."/>
        </authorList>
    </citation>
    <scope>NUCLEOTIDE SEQUENCE [LARGE SCALE GENOMIC DNA]</scope>
    <source>
        <strain evidence="1 2">BAH15c1</strain>
    </source>
</reference>
<evidence type="ECO:0000313" key="2">
    <source>
        <dbReference type="Proteomes" id="UP000070089"/>
    </source>
</evidence>
<comment type="caution">
    <text evidence="1">The sequence shown here is derived from an EMBL/GenBank/DDBJ whole genome shotgun (WGS) entry which is preliminary data.</text>
</comment>
<name>A0A132NYJ7_GIAIN</name>
<dbReference type="Proteomes" id="UP000070089">
    <property type="component" value="Unassembled WGS sequence"/>
</dbReference>
<dbReference type="OrthoDB" id="10251278at2759"/>
<dbReference type="EMBL" id="JXTI01000014">
    <property type="protein sequence ID" value="KWX15135.1"/>
    <property type="molecule type" value="Genomic_DNA"/>
</dbReference>
<dbReference type="VEuPathDB" id="GiardiaDB:QR46_0845"/>
<evidence type="ECO:0000313" key="1">
    <source>
        <dbReference type="EMBL" id="KWX15135.1"/>
    </source>
</evidence>
<dbReference type="AlphaFoldDB" id="A0A132NYJ7"/>
<accession>A0A132NYJ7</accession>
<protein>
    <submittedName>
        <fullName evidence="1">Uncharacterized protein</fullName>
    </submittedName>
</protein>